<proteinExistence type="predicted"/>
<feature type="chain" id="PRO_5047049282" evidence="1">
    <location>
        <begin position="25"/>
        <end position="119"/>
    </location>
</feature>
<evidence type="ECO:0000313" key="3">
    <source>
        <dbReference type="Proteomes" id="UP001479436"/>
    </source>
</evidence>
<organism evidence="2 3">
    <name type="scientific">Basidiobolus ranarum</name>
    <dbReference type="NCBI Taxonomy" id="34480"/>
    <lineage>
        <taxon>Eukaryota</taxon>
        <taxon>Fungi</taxon>
        <taxon>Fungi incertae sedis</taxon>
        <taxon>Zoopagomycota</taxon>
        <taxon>Entomophthoromycotina</taxon>
        <taxon>Basidiobolomycetes</taxon>
        <taxon>Basidiobolales</taxon>
        <taxon>Basidiobolaceae</taxon>
        <taxon>Basidiobolus</taxon>
    </lineage>
</organism>
<dbReference type="Proteomes" id="UP001479436">
    <property type="component" value="Unassembled WGS sequence"/>
</dbReference>
<protein>
    <submittedName>
        <fullName evidence="2">Uncharacterized protein</fullName>
    </submittedName>
</protein>
<comment type="caution">
    <text evidence="2">The sequence shown here is derived from an EMBL/GenBank/DDBJ whole genome shotgun (WGS) entry which is preliminary data.</text>
</comment>
<reference evidence="2 3" key="1">
    <citation type="submission" date="2023-04" db="EMBL/GenBank/DDBJ databases">
        <title>Genome of Basidiobolus ranarum AG-B5.</title>
        <authorList>
            <person name="Stajich J.E."/>
            <person name="Carter-House D."/>
            <person name="Gryganskyi A."/>
        </authorList>
    </citation>
    <scope>NUCLEOTIDE SEQUENCE [LARGE SCALE GENOMIC DNA]</scope>
    <source>
        <strain evidence="2 3">AG-B5</strain>
    </source>
</reference>
<evidence type="ECO:0000256" key="1">
    <source>
        <dbReference type="SAM" id="SignalP"/>
    </source>
</evidence>
<accession>A0ABR2W9S8</accession>
<name>A0ABR2W9S8_9FUNG</name>
<evidence type="ECO:0000313" key="2">
    <source>
        <dbReference type="EMBL" id="KAK9728050.1"/>
    </source>
</evidence>
<feature type="signal peptide" evidence="1">
    <location>
        <begin position="1"/>
        <end position="24"/>
    </location>
</feature>
<sequence length="119" mass="13140">MEKGVWFLIKALIILVACFQLSISYPLTDFKTSDVNRNEVQAPGSVMRKALLDENSSENDTRSELIVPLLSYISTGAGYIPLVGPVVSRLFGQAKPSDSSPSFQVEFPEQDIIKLIDSF</sequence>
<dbReference type="EMBL" id="JASJQH010006905">
    <property type="protein sequence ID" value="KAK9728050.1"/>
    <property type="molecule type" value="Genomic_DNA"/>
</dbReference>
<keyword evidence="1" id="KW-0732">Signal</keyword>
<gene>
    <name evidence="2" type="ORF">K7432_001366</name>
</gene>
<keyword evidence="3" id="KW-1185">Reference proteome</keyword>